<name>A0A066U6J2_9PSEU</name>
<feature type="repeat" description="WD" evidence="3">
    <location>
        <begin position="1592"/>
        <end position="1635"/>
    </location>
</feature>
<feature type="repeat" description="WD" evidence="3">
    <location>
        <begin position="1054"/>
        <end position="1097"/>
    </location>
</feature>
<dbReference type="InterPro" id="IPR020472">
    <property type="entry name" value="WD40_PAC1"/>
</dbReference>
<feature type="repeat" description="WD" evidence="3">
    <location>
        <begin position="1231"/>
        <end position="1274"/>
    </location>
</feature>
<dbReference type="InterPro" id="IPR019775">
    <property type="entry name" value="WD40_repeat_CS"/>
</dbReference>
<accession>A0A066U6J2</accession>
<dbReference type="SUPFAM" id="SSF50978">
    <property type="entry name" value="WD40 repeat-like"/>
    <property type="match status" value="2"/>
</dbReference>
<dbReference type="Gene3D" id="3.40.50.1460">
    <property type="match status" value="1"/>
</dbReference>
<dbReference type="PROSITE" id="PS50294">
    <property type="entry name" value="WD_REPEATS_REGION"/>
    <property type="match status" value="7"/>
</dbReference>
<feature type="repeat" description="WD" evidence="3">
    <location>
        <begin position="1141"/>
        <end position="1184"/>
    </location>
</feature>
<dbReference type="SUPFAM" id="SSF52540">
    <property type="entry name" value="P-loop containing nucleoside triphosphate hydrolases"/>
    <property type="match status" value="1"/>
</dbReference>
<feature type="repeat" description="WD" evidence="3">
    <location>
        <begin position="1320"/>
        <end position="1363"/>
    </location>
</feature>
<keyword evidence="6" id="KW-1185">Reference proteome</keyword>
<feature type="repeat" description="WD" evidence="3">
    <location>
        <begin position="784"/>
        <end position="827"/>
    </location>
</feature>
<dbReference type="InterPro" id="IPR015943">
    <property type="entry name" value="WD40/YVTN_repeat-like_dom_sf"/>
</dbReference>
<feature type="repeat" description="WD" evidence="3">
    <location>
        <begin position="919"/>
        <end position="962"/>
    </location>
</feature>
<dbReference type="InterPro" id="IPR011600">
    <property type="entry name" value="Pept_C14_caspase"/>
</dbReference>
<keyword evidence="1 3" id="KW-0853">WD repeat</keyword>
<evidence type="ECO:0000313" key="5">
    <source>
        <dbReference type="EMBL" id="KDN22675.1"/>
    </source>
</evidence>
<dbReference type="GO" id="GO:0004197">
    <property type="term" value="F:cysteine-type endopeptidase activity"/>
    <property type="evidence" value="ECO:0007669"/>
    <property type="project" value="InterPro"/>
</dbReference>
<feature type="repeat" description="WD" evidence="3">
    <location>
        <begin position="1547"/>
        <end position="1590"/>
    </location>
</feature>
<dbReference type="eggNOG" id="COG1520">
    <property type="taxonomic scope" value="Bacteria"/>
</dbReference>
<keyword evidence="2" id="KW-0677">Repeat</keyword>
<dbReference type="GO" id="GO:0006508">
    <property type="term" value="P:proteolysis"/>
    <property type="evidence" value="ECO:0007669"/>
    <property type="project" value="InterPro"/>
</dbReference>
<feature type="repeat" description="WD" evidence="3">
    <location>
        <begin position="851"/>
        <end position="872"/>
    </location>
</feature>
<feature type="domain" description="Peptidase C14 caspase" evidence="4">
    <location>
        <begin position="14"/>
        <end position="220"/>
    </location>
</feature>
<dbReference type="PROSITE" id="PS50082">
    <property type="entry name" value="WD_REPEATS_2"/>
    <property type="match status" value="13"/>
</dbReference>
<dbReference type="SUPFAM" id="SSF50998">
    <property type="entry name" value="Quinoprotein alcohol dehydrogenase-like"/>
    <property type="match status" value="1"/>
</dbReference>
<dbReference type="Pfam" id="PF00400">
    <property type="entry name" value="WD40"/>
    <property type="match status" value="9"/>
</dbReference>
<reference evidence="5 6" key="1">
    <citation type="submission" date="2014-05" db="EMBL/GenBank/DDBJ databases">
        <title>Draft genome sequence of Amycolatopsis rifamycinica DSM 46095.</title>
        <authorList>
            <person name="Lal R."/>
            <person name="Saxena A."/>
            <person name="Kumari R."/>
            <person name="Mukherjee U."/>
            <person name="Singh P."/>
            <person name="Sangwan N."/>
            <person name="Mahato N.K."/>
        </authorList>
    </citation>
    <scope>NUCLEOTIDE SEQUENCE [LARGE SCALE GENOMIC DNA]</scope>
    <source>
        <strain evidence="5 6">DSM 46095</strain>
    </source>
</reference>
<dbReference type="SMART" id="SM00320">
    <property type="entry name" value="WD40"/>
    <property type="match status" value="15"/>
</dbReference>
<dbReference type="CDD" id="cd00200">
    <property type="entry name" value="WD40"/>
    <property type="match status" value="1"/>
</dbReference>
<dbReference type="InterPro" id="IPR029030">
    <property type="entry name" value="Caspase-like_dom_sf"/>
</dbReference>
<dbReference type="PANTHER" id="PTHR22847:SF637">
    <property type="entry name" value="WD REPEAT DOMAIN 5B"/>
    <property type="match status" value="1"/>
</dbReference>
<feature type="repeat" description="WD" evidence="3">
    <location>
        <begin position="1454"/>
        <end position="1497"/>
    </location>
</feature>
<feature type="repeat" description="WD" evidence="3">
    <location>
        <begin position="1186"/>
        <end position="1220"/>
    </location>
</feature>
<evidence type="ECO:0000259" key="4">
    <source>
        <dbReference type="Pfam" id="PF00656"/>
    </source>
</evidence>
<proteinExistence type="predicted"/>
<protein>
    <recommendedName>
        <fullName evidence="4">Peptidase C14 caspase domain-containing protein</fullName>
    </recommendedName>
</protein>
<dbReference type="InterPro" id="IPR027417">
    <property type="entry name" value="P-loop_NTPase"/>
</dbReference>
<evidence type="ECO:0000256" key="1">
    <source>
        <dbReference type="ARBA" id="ARBA00022574"/>
    </source>
</evidence>
<dbReference type="PROSITE" id="PS00678">
    <property type="entry name" value="WD_REPEATS_1"/>
    <property type="match status" value="11"/>
</dbReference>
<evidence type="ECO:0000256" key="3">
    <source>
        <dbReference type="PROSITE-ProRule" id="PRU00221"/>
    </source>
</evidence>
<comment type="caution">
    <text evidence="5">The sequence shown here is derived from an EMBL/GenBank/DDBJ whole genome shotgun (WGS) entry which is preliminary data.</text>
</comment>
<dbReference type="Proteomes" id="UP000027345">
    <property type="component" value="Unassembled WGS sequence"/>
</dbReference>
<dbReference type="PANTHER" id="PTHR22847">
    <property type="entry name" value="WD40 REPEAT PROTEIN"/>
    <property type="match status" value="1"/>
</dbReference>
<dbReference type="PRINTS" id="PR00320">
    <property type="entry name" value="GPROTEINBRPT"/>
</dbReference>
<dbReference type="InterPro" id="IPR011047">
    <property type="entry name" value="Quinoprotein_ADH-like_sf"/>
</dbReference>
<dbReference type="STRING" id="287986.DV20_08135"/>
<sequence length="1720" mass="184678">MAVDRHKELPPDEQLTRSSSDAECLAGLLATFGYERALQGMGNYWTAEHVRSSLSGWSKDAALGADDVVVFYFAGHGLVAERDRHYLLCWDSTDDDPAATALATEDLVRILTRTGLRNLLVVLDTCYGGTGAADGAQLVLRTISRQLNNDGSGGVWLLSSARAKDEAGDGTFMESLLPALHEVRERTGQRQRFLDLIDVVDSVNQRFRKLGLRQRAELAAGMVTGLAPFLDNAGFRHNLPAEDTDLELQRLLAKRDLHDHFGPRARGVEFDSEPGLYFHGRRRILEELVAWLVADSPDGKGRVVTGSPGCGKSAVVGRIVAMSDPAYRRSLLHETNPAGTRVPPGIVQAAVHSRHKLLPEIVQQIASAIGAEVDGPGQLLREISLRAREGGPLVIVVDALDEAGSGTAADAGGKGEPRRIARELLRPMSEIPGVRLLVGTRAELVSSLGASFQVLNLDHEGYLGEDDIAEYVTKLLLAENEPELTTPYRGRIELARKVGDAVAGRAAGVFLVARMTARGLRSGNDVIDVSRPNWEDDLPSEIGEAFEDYLSRFGPDESRVRALLTPLAFAEGQGLPRGLLWIAIAETLWRRSFGDDDIDWLLDKAAAYVAEVTDQGRSVYRLYHQALAEHLRAVYRAGVAVAQDRIVSALLATVSLNADGRPDWFSAHQYLRAHLATHAAAAAGRLDELVHDPSFLLVAEQLALLRAFPQVVSPPAQQARNSYEQAAHQLGDTLSVGERAAYLQLSARRCGAIQLAEGIDRLALPMPWRTRWAWWSPTGVHRQLVGHERDIRALAAGELDGRPVVLTGADDGTARMWDLITQRPLGEPLPHGSRSVTALAVGELGEYSVALTGGDDGRLRIWDISSGRPLGEPLRGHTNEITSVVFGAGGERTIAVSASKDGTARVWDLDTGWQIGEPFMEHCRPVNAVTWTDLDGKRIALTAGSDRRVRVWDVETQRQLGEPLIGHRQPVTAVALTTLEGRTAVVTGSADGTIGLWDLETRQQVGEPLIAHPYMAIRSLTAGVLDNIPIAISCVYDSCRVWNLASRQQLGQPLAGHDGVIDAVVLGAVDRRPIAITGGADRTVRIWDLTADQPLIGHTGEVASVTLGRVNGRNLALTGGEDTAAVVWNLDAGGRQDGPPLSGHRATVSAVALGESAGMPVAVTGDEDAVVRIWDLRTRRAVGPPLAGHTGPVRAIRLARVGGEPVLATGSEDGMVRLWDPRNGALRCEPLSGHNANVDLLAFTEVDGRAAVIAATTEGHATMWDLFERREISTVQPTLERWGVIAVGSIEAKAIALFAGKDNSLMLWDLGAGQKVGQEMIGHTDRIAYAAFAERAGKPIAVTGSSDTEVRVWDLNEYRQLGPPLSGDSFRLKAVDAASLDTDTVAVSCGWEQVRLWSLGSFRQIGDALHGADNDTFALTVGAVDGRTVLFSVGDDGTLRIRDVHSGAVVDPVLSGHRRYVGGVGFIDSGGPVAVTAGMVDGTAKIWDLAERRERVKWSRHQPPSVVFDESRILATARRGGRAVVATAAGADLQVWDLESHSLLAELTGHTGRINSVVAADLAGVPILLTASLDSTARLWNLETLEPLGPPLAGHEGSVHAAVLGVRGDQALVFTGDHDGVIRAWNPTDAREVSTKVPRMDKWVSCLAATEMHGHSVLVVGGGDGTLRVWCQAGEQTVANVQLNVTPTDVVVLPKGDICVSTSMGIVAMHLRDWAPEARA</sequence>
<dbReference type="EMBL" id="JMQI01000015">
    <property type="protein sequence ID" value="KDN22675.1"/>
    <property type="molecule type" value="Genomic_DNA"/>
</dbReference>
<gene>
    <name evidence="5" type="ORF">DV20_08135</name>
</gene>
<dbReference type="eggNOG" id="COG2319">
    <property type="taxonomic scope" value="Bacteria"/>
</dbReference>
<dbReference type="SUPFAM" id="SSF52129">
    <property type="entry name" value="Caspase-like"/>
    <property type="match status" value="1"/>
</dbReference>
<evidence type="ECO:0000313" key="6">
    <source>
        <dbReference type="Proteomes" id="UP000027345"/>
    </source>
</evidence>
<dbReference type="Gene3D" id="2.130.10.10">
    <property type="entry name" value="YVTN repeat-like/Quinoprotein amine dehydrogenase"/>
    <property type="match status" value="5"/>
</dbReference>
<dbReference type="InterPro" id="IPR001680">
    <property type="entry name" value="WD40_rpt"/>
</dbReference>
<feature type="repeat" description="WD" evidence="3">
    <location>
        <begin position="874"/>
        <end position="917"/>
    </location>
</feature>
<evidence type="ECO:0000256" key="2">
    <source>
        <dbReference type="ARBA" id="ARBA00022737"/>
    </source>
</evidence>
<dbReference type="InterPro" id="IPR036322">
    <property type="entry name" value="WD40_repeat_dom_sf"/>
</dbReference>
<feature type="repeat" description="WD" evidence="3">
    <location>
        <begin position="964"/>
        <end position="1007"/>
    </location>
</feature>
<organism evidence="5 6">
    <name type="scientific">Amycolatopsis rifamycinica</name>
    <dbReference type="NCBI Taxonomy" id="287986"/>
    <lineage>
        <taxon>Bacteria</taxon>
        <taxon>Bacillati</taxon>
        <taxon>Actinomycetota</taxon>
        <taxon>Actinomycetes</taxon>
        <taxon>Pseudonocardiales</taxon>
        <taxon>Pseudonocardiaceae</taxon>
        <taxon>Amycolatopsis</taxon>
    </lineage>
</organism>
<dbReference type="Pfam" id="PF00656">
    <property type="entry name" value="Peptidase_C14"/>
    <property type="match status" value="1"/>
</dbReference>